<name>A0A833PSX1_BURL3</name>
<protein>
    <recommendedName>
        <fullName evidence="4">Preprotein translocase subunit SecA</fullName>
    </recommendedName>
</protein>
<dbReference type="Proteomes" id="UP000467522">
    <property type="component" value="Unassembled WGS sequence"/>
</dbReference>
<proteinExistence type="predicted"/>
<comment type="caution">
    <text evidence="2">The sequence shown here is derived from an EMBL/GenBank/DDBJ whole genome shotgun (WGS) entry which is preliminary data.</text>
</comment>
<evidence type="ECO:0000313" key="2">
    <source>
        <dbReference type="EMBL" id="KAF1037018.1"/>
    </source>
</evidence>
<organism evidence="2 3">
    <name type="scientific">Burkholderia lata (strain ATCC 17760 / DSM 23089 / LMG 22485 / NCIMB 9086 / R18194 / 383)</name>
    <dbReference type="NCBI Taxonomy" id="482957"/>
    <lineage>
        <taxon>Bacteria</taxon>
        <taxon>Pseudomonadati</taxon>
        <taxon>Pseudomonadota</taxon>
        <taxon>Betaproteobacteria</taxon>
        <taxon>Burkholderiales</taxon>
        <taxon>Burkholderiaceae</taxon>
        <taxon>Burkholderia</taxon>
        <taxon>Burkholderia cepacia complex</taxon>
    </lineage>
</organism>
<sequence>MGKLSKEQRRRKRKAKQRQHRKRREEVLKVRVEPWVAPKMKLFKVPPLLTEDVPREKRLELLRTMGKEARKKLDALYPQTAKWVTEYDPVYVLSMCAFYLFAHPEGIDPEATGQLEFPHHYLELLQAFALCQPRNLTVKPLFDEMSALKKHMEEVGQHISMRHFDIPERLTTERELGAYRLRTEMMVQTTGIRNWAYPHQMRKILLDLAAAIAPGFEATHGVNPVRFFAMLLKIPEEVEERLNAHMGKMRQCVAAEDYRAIVAAYNSAFPENEPIVGEQVDWMWERAGKKRMNLLSMLMTHSDLKLEHIYSFSLERAHELVGSATDRAALQALLERVSYRFGDLATANREHFILTNPVLDRPFISMGDETYFSAVWGVLPHMVLDILEDLVWENSDVRERYTKAKATYLEDELERIVRAGCPNGQVFRGSTWKDGAGVEYENDLIVVIDTFAVVFEAKSASVTDPARRGAPERLAETLRELIEEPSEQGLRFIGHLKREPAVHRFKTKRGETNVIDSRPIKHYIPIGVTLSHLGLIASNLKKLIAAGVVEKKLEELAPSINITDLESVFELLPREVEKVHYLARRREFEAHMQYEGDELDLLGFYLDNGFNIGDTEYEQDTVLNMALKSKELDPYFVGSREGKAVRKPRLAMTEWWDEILNRISERKFEGWLETGFILLNTTKEDQETFEAAFKELARQVLDGKANKPHNWIRWESGPKRRLYIIIGYPYLTDNKELRNSILAEAIEGDDSAHARGVAAIGLNMRHPHFPYDILARRAATDLLDTLTLEPREPKKVGDG</sequence>
<gene>
    <name evidence="2" type="ORF">GAK33_03502</name>
</gene>
<evidence type="ECO:0000313" key="3">
    <source>
        <dbReference type="Proteomes" id="UP000467522"/>
    </source>
</evidence>
<evidence type="ECO:0000256" key="1">
    <source>
        <dbReference type="SAM" id="MobiDB-lite"/>
    </source>
</evidence>
<feature type="region of interest" description="Disordered" evidence="1">
    <location>
        <begin position="1"/>
        <end position="25"/>
    </location>
</feature>
<evidence type="ECO:0008006" key="4">
    <source>
        <dbReference type="Google" id="ProtNLM"/>
    </source>
</evidence>
<dbReference type="AlphaFoldDB" id="A0A833PSX1"/>
<accession>A0A833PSX1</accession>
<dbReference type="RefSeq" id="WP_278647325.1">
    <property type="nucleotide sequence ID" value="NZ_WNDV01000010.1"/>
</dbReference>
<feature type="compositionally biased region" description="Basic residues" evidence="1">
    <location>
        <begin position="8"/>
        <end position="23"/>
    </location>
</feature>
<reference evidence="3" key="1">
    <citation type="journal article" date="2020" name="MBio">
        <title>Horizontal gene transfer to a defensive symbiont with a reduced genome amongst a multipartite beetle microbiome.</title>
        <authorList>
            <person name="Waterworth S.C."/>
            <person name="Florez L.V."/>
            <person name="Rees E.R."/>
            <person name="Hertweck C."/>
            <person name="Kaltenpoth M."/>
            <person name="Kwan J.C."/>
        </authorList>
    </citation>
    <scope>NUCLEOTIDE SEQUENCE [LARGE SCALE GENOMIC DNA]</scope>
</reference>
<dbReference type="EMBL" id="WNDV01000010">
    <property type="protein sequence ID" value="KAF1037018.1"/>
    <property type="molecule type" value="Genomic_DNA"/>
</dbReference>